<protein>
    <recommendedName>
        <fullName evidence="3">Lipoprotein</fullName>
    </recommendedName>
</protein>
<evidence type="ECO:0008006" key="3">
    <source>
        <dbReference type="Google" id="ProtNLM"/>
    </source>
</evidence>
<evidence type="ECO:0000313" key="2">
    <source>
        <dbReference type="Proteomes" id="UP000007845"/>
    </source>
</evidence>
<name>F0JCP7_9BACT</name>
<gene>
    <name evidence="1" type="ORF">DND132_2524</name>
</gene>
<dbReference type="STRING" id="641491.DND132_2524"/>
<sequence precursor="true">MNKILRLLTVIAVALLLGGCVSSMPRSGLSMEPMAPTYAAMPETDAAIATAVAVQGATPALGAYGQVRFDPGAAGLSEPDLGLQGFEFTEAKLYAARPPRGGAPGLSMGEVELTDPLGRRTGYLYRAEYAPDGAALRLTSLRMEPIYCADPRVDVTVLRAGDLPKGPMTYAQLVRVLSRKGLTLSQLTEAGPGDYAIVALGRDRVGPGAELTIAVSAKATGSGGHSVGSGSSLLEGRWPVAVLVGNLAPNGSRKLYAKVSFKAEPGRAKPRTIGVYQIAAFGN</sequence>
<proteinExistence type="predicted"/>
<keyword evidence="2" id="KW-1185">Reference proteome</keyword>
<dbReference type="Proteomes" id="UP000007845">
    <property type="component" value="Chromosome"/>
</dbReference>
<dbReference type="RefSeq" id="WP_014323153.1">
    <property type="nucleotide sequence ID" value="NC_016803.1"/>
</dbReference>
<dbReference type="EMBL" id="CP003220">
    <property type="protein sequence ID" value="EGB15727.1"/>
    <property type="molecule type" value="Genomic_DNA"/>
</dbReference>
<reference evidence="1 2" key="1">
    <citation type="journal article" date="2011" name="J. Bacteriol.">
        <title>Genome sequence of the mercury-methylating strain Desulfovibrio desulfuricans ND132.</title>
        <authorList>
            <person name="Brown S.D."/>
            <person name="Gilmour C.C."/>
            <person name="Kucken A.M."/>
            <person name="Wall J.D."/>
            <person name="Elias D.A."/>
            <person name="Brandt C.C."/>
            <person name="Podar M."/>
            <person name="Chertkov O."/>
            <person name="Held B."/>
            <person name="Bruce D.C."/>
            <person name="Detter J.C."/>
            <person name="Tapia R."/>
            <person name="Han C.S."/>
            <person name="Goodwin L.A."/>
            <person name="Cheng J.F."/>
            <person name="Pitluck S."/>
            <person name="Woyke T."/>
            <person name="Mikhailova N."/>
            <person name="Ivanova N.N."/>
            <person name="Han J."/>
            <person name="Lucas S."/>
            <person name="Lapidus A.L."/>
            <person name="Land M.L."/>
            <person name="Hauser L.J."/>
            <person name="Palumbo A.V."/>
        </authorList>
    </citation>
    <scope>NUCLEOTIDE SEQUENCE [LARGE SCALE GENOMIC DNA]</scope>
    <source>
        <strain evidence="1 2">ND132</strain>
    </source>
</reference>
<dbReference type="AlphaFoldDB" id="F0JCP7"/>
<dbReference type="PROSITE" id="PS51257">
    <property type="entry name" value="PROKAR_LIPOPROTEIN"/>
    <property type="match status" value="1"/>
</dbReference>
<evidence type="ECO:0000313" key="1">
    <source>
        <dbReference type="EMBL" id="EGB15727.1"/>
    </source>
</evidence>
<organism evidence="1 2">
    <name type="scientific">Pseudodesulfovibrio mercurii</name>
    <dbReference type="NCBI Taxonomy" id="641491"/>
    <lineage>
        <taxon>Bacteria</taxon>
        <taxon>Pseudomonadati</taxon>
        <taxon>Thermodesulfobacteriota</taxon>
        <taxon>Desulfovibrionia</taxon>
        <taxon>Desulfovibrionales</taxon>
        <taxon>Desulfovibrionaceae</taxon>
    </lineage>
</organism>
<dbReference type="HOGENOM" id="CLU_982553_0_0_7"/>
<accession>F0JCP7</accession>
<dbReference type="KEGG" id="ddn:DND132_2524"/>